<gene>
    <name evidence="2" type="ORF">CAUJ_LOCUS1511</name>
</gene>
<reference evidence="2" key="1">
    <citation type="submission" date="2020-10" db="EMBL/GenBank/DDBJ databases">
        <authorList>
            <person name="Kikuchi T."/>
        </authorList>
    </citation>
    <scope>NUCLEOTIDE SEQUENCE</scope>
    <source>
        <strain evidence="2">NKZ352</strain>
    </source>
</reference>
<name>A0A8S1GS38_9PELO</name>
<dbReference type="EMBL" id="CAJGYM010000002">
    <property type="protein sequence ID" value="CAD6185592.1"/>
    <property type="molecule type" value="Genomic_DNA"/>
</dbReference>
<feature type="signal peptide" evidence="1">
    <location>
        <begin position="1"/>
        <end position="19"/>
    </location>
</feature>
<evidence type="ECO:0008006" key="4">
    <source>
        <dbReference type="Google" id="ProtNLM"/>
    </source>
</evidence>
<dbReference type="OrthoDB" id="5783451at2759"/>
<sequence>MAGRAFAFFWVILIGLVKAQNPLLNACNAQHMQTCQAEFNDELQIGASLGILTYPDLRTAIEQKFASGMAYGLLQTCAAFKNYKFCYANSNEYFSCAENPLGLLIQGVNVGFLFAVPDSQFLPTLKIVLLLFLETEQQTCGTATTLSIQILSKIPIVLAHT</sequence>
<feature type="chain" id="PRO_5035923647" description="DUF19 domain-containing protein" evidence="1">
    <location>
        <begin position="20"/>
        <end position="161"/>
    </location>
</feature>
<protein>
    <recommendedName>
        <fullName evidence="4">DUF19 domain-containing protein</fullName>
    </recommendedName>
</protein>
<accession>A0A8S1GS38</accession>
<evidence type="ECO:0000313" key="2">
    <source>
        <dbReference type="EMBL" id="CAD6185592.1"/>
    </source>
</evidence>
<organism evidence="2 3">
    <name type="scientific">Caenorhabditis auriculariae</name>
    <dbReference type="NCBI Taxonomy" id="2777116"/>
    <lineage>
        <taxon>Eukaryota</taxon>
        <taxon>Metazoa</taxon>
        <taxon>Ecdysozoa</taxon>
        <taxon>Nematoda</taxon>
        <taxon>Chromadorea</taxon>
        <taxon>Rhabditida</taxon>
        <taxon>Rhabditina</taxon>
        <taxon>Rhabditomorpha</taxon>
        <taxon>Rhabditoidea</taxon>
        <taxon>Rhabditidae</taxon>
        <taxon>Peloderinae</taxon>
        <taxon>Caenorhabditis</taxon>
    </lineage>
</organism>
<dbReference type="Proteomes" id="UP000835052">
    <property type="component" value="Unassembled WGS sequence"/>
</dbReference>
<dbReference type="AlphaFoldDB" id="A0A8S1GS38"/>
<keyword evidence="1" id="KW-0732">Signal</keyword>
<proteinExistence type="predicted"/>
<evidence type="ECO:0000256" key="1">
    <source>
        <dbReference type="SAM" id="SignalP"/>
    </source>
</evidence>
<comment type="caution">
    <text evidence="2">The sequence shown here is derived from an EMBL/GenBank/DDBJ whole genome shotgun (WGS) entry which is preliminary data.</text>
</comment>
<evidence type="ECO:0000313" key="3">
    <source>
        <dbReference type="Proteomes" id="UP000835052"/>
    </source>
</evidence>
<keyword evidence="3" id="KW-1185">Reference proteome</keyword>